<dbReference type="AlphaFoldDB" id="A0AAV7M923"/>
<reference evidence="2" key="1">
    <citation type="journal article" date="2022" name="bioRxiv">
        <title>Sequencing and chromosome-scale assembly of the giantPleurodeles waltlgenome.</title>
        <authorList>
            <person name="Brown T."/>
            <person name="Elewa A."/>
            <person name="Iarovenko S."/>
            <person name="Subramanian E."/>
            <person name="Araus A.J."/>
            <person name="Petzold A."/>
            <person name="Susuki M."/>
            <person name="Suzuki K.-i.T."/>
            <person name="Hayashi T."/>
            <person name="Toyoda A."/>
            <person name="Oliveira C."/>
            <person name="Osipova E."/>
            <person name="Leigh N.D."/>
            <person name="Simon A."/>
            <person name="Yun M.H."/>
        </authorList>
    </citation>
    <scope>NUCLEOTIDE SEQUENCE</scope>
    <source>
        <strain evidence="2">20211129_DDA</strain>
        <tissue evidence="2">Liver</tissue>
    </source>
</reference>
<comment type="caution">
    <text evidence="2">The sequence shown here is derived from an EMBL/GenBank/DDBJ whole genome shotgun (WGS) entry which is preliminary data.</text>
</comment>
<keyword evidence="3" id="KW-1185">Reference proteome</keyword>
<dbReference type="Proteomes" id="UP001066276">
    <property type="component" value="Chromosome 10"/>
</dbReference>
<gene>
    <name evidence="2" type="ORF">NDU88_004989</name>
</gene>
<feature type="region of interest" description="Disordered" evidence="1">
    <location>
        <begin position="48"/>
        <end position="108"/>
    </location>
</feature>
<evidence type="ECO:0000313" key="2">
    <source>
        <dbReference type="EMBL" id="KAJ1099896.1"/>
    </source>
</evidence>
<protein>
    <submittedName>
        <fullName evidence="2">Uncharacterized protein</fullName>
    </submittedName>
</protein>
<accession>A0AAV7M923</accession>
<organism evidence="2 3">
    <name type="scientific">Pleurodeles waltl</name>
    <name type="common">Iberian ribbed newt</name>
    <dbReference type="NCBI Taxonomy" id="8319"/>
    <lineage>
        <taxon>Eukaryota</taxon>
        <taxon>Metazoa</taxon>
        <taxon>Chordata</taxon>
        <taxon>Craniata</taxon>
        <taxon>Vertebrata</taxon>
        <taxon>Euteleostomi</taxon>
        <taxon>Amphibia</taxon>
        <taxon>Batrachia</taxon>
        <taxon>Caudata</taxon>
        <taxon>Salamandroidea</taxon>
        <taxon>Salamandridae</taxon>
        <taxon>Pleurodelinae</taxon>
        <taxon>Pleurodeles</taxon>
    </lineage>
</organism>
<evidence type="ECO:0000256" key="1">
    <source>
        <dbReference type="SAM" id="MobiDB-lite"/>
    </source>
</evidence>
<sequence length="108" mass="11435">MPSPVQQLFYLTSVQQCIAARLKSPAGALQCDGQEPLIVTNRVKQAGACPKENRPGHSSSRGPSEGLAGAPLRPIQEGAAILRPELPRWEQASNSGDSGRGSLSWRCG</sequence>
<evidence type="ECO:0000313" key="3">
    <source>
        <dbReference type="Proteomes" id="UP001066276"/>
    </source>
</evidence>
<name>A0AAV7M923_PLEWA</name>
<dbReference type="EMBL" id="JANPWB010000014">
    <property type="protein sequence ID" value="KAJ1099896.1"/>
    <property type="molecule type" value="Genomic_DNA"/>
</dbReference>
<proteinExistence type="predicted"/>